<keyword evidence="6" id="KW-1185">Reference proteome</keyword>
<reference evidence="6" key="1">
    <citation type="journal article" date="2019" name="Int. J. Syst. Evol. Microbiol.">
        <title>The Global Catalogue of Microorganisms (GCM) 10K type strain sequencing project: providing services to taxonomists for standard genome sequencing and annotation.</title>
        <authorList>
            <consortium name="The Broad Institute Genomics Platform"/>
            <consortium name="The Broad Institute Genome Sequencing Center for Infectious Disease"/>
            <person name="Wu L."/>
            <person name="Ma J."/>
        </authorList>
    </citation>
    <scope>NUCLEOTIDE SEQUENCE [LARGE SCALE GENOMIC DNA]</scope>
    <source>
        <strain evidence="6">JCM 18304</strain>
    </source>
</reference>
<proteinExistence type="inferred from homology"/>
<dbReference type="Pfam" id="PF02463">
    <property type="entry name" value="SMC_N"/>
    <property type="match status" value="1"/>
</dbReference>
<dbReference type="GO" id="GO:0005524">
    <property type="term" value="F:ATP binding"/>
    <property type="evidence" value="ECO:0007669"/>
    <property type="project" value="UniProtKB-KW"/>
</dbReference>
<keyword evidence="5" id="KW-0547">Nucleotide-binding</keyword>
<sequence length="817" mass="87269">MTREPLIELLFDRLAKDGVPAATAEVVLAAVSGDDDLVAALAGQPTTLAVVDGGEDTPREHIYLSAVTVAGFRGIGPERTLPIPPEPGLTVVVGRNGSGKSSFAEAVELSLTGDSARWADRHSVWRTGWRNLHAPQDCAITTELHVDGTAGPTRVRRSWPVGAELADAEVTVTGPRGRRTSLADLGLARALQLYRPFLTAADLGKLLSGTPSDLFDAIDAILGLDALTAADKRLLAAARPLEAAATEVRTGRATLSTRLTAVQDDDRARRAAQALSARTPDLDLLDSILDEPVDAGPGEAIATCRRLHEFTVPDPGEMSRLADDLRATATAGRQHDGVALRASVRVAELLRLALDHHDDVGDGSCPVCGTGSLNAAWHATASTTLDQLRTGTLAARRAVDQLTSATRQVRGAIAAVTVPGIDPVAAVQLPDLGLKALSTAVARLHAAPANSAEALADHLTTTYPEVTAAAAAIRARAASWLENRDSAWRQIADDLRLWVAATRATREQESTAALLKDARGWLKGAGAELRDERLTPFAEHSQRIWRQLRQESNVELGRMSLIAANTRRRIALPVSVDGVDNGTALGVMSQGELHALGLAAFLPRSCADESPFRFVVIDDPVQSMDPAKVDGLARVLGDLAIDRQIVVFTHDNRLPEAIRNLELKAEIIEVLRAEGSVVTLRTALDPVIRYLDDATAVAYSGNVPADLRAPVVAELCRSALEAACHRVVWRHRLSTGHRHVDIEAAITATGKSVTQAFALALFDDAARGSDVLPRLNRRYGPWAADAYQACRKGVHGLYLNDLRQLVADCRRLVRALA</sequence>
<dbReference type="EMBL" id="BAABJQ010000038">
    <property type="protein sequence ID" value="GAA5199576.1"/>
    <property type="molecule type" value="Genomic_DNA"/>
</dbReference>
<comment type="similarity">
    <text evidence="1">Belongs to the SMC family. SbcC subfamily.</text>
</comment>
<dbReference type="SUPFAM" id="SSF52540">
    <property type="entry name" value="P-loop containing nucleoside triphosphate hydrolases"/>
    <property type="match status" value="1"/>
</dbReference>
<dbReference type="Proteomes" id="UP001501570">
    <property type="component" value="Unassembled WGS sequence"/>
</dbReference>
<evidence type="ECO:0000313" key="6">
    <source>
        <dbReference type="Proteomes" id="UP001501570"/>
    </source>
</evidence>
<comment type="caution">
    <text evidence="5">The sequence shown here is derived from an EMBL/GenBank/DDBJ whole genome shotgun (WGS) entry which is preliminary data.</text>
</comment>
<evidence type="ECO:0000256" key="1">
    <source>
        <dbReference type="ARBA" id="ARBA00006930"/>
    </source>
</evidence>
<evidence type="ECO:0000256" key="3">
    <source>
        <dbReference type="ARBA" id="ARBA00013368"/>
    </source>
</evidence>
<feature type="domain" description="RecF/RecN/SMC N-terminal" evidence="4">
    <location>
        <begin position="63"/>
        <end position="657"/>
    </location>
</feature>
<dbReference type="InterPro" id="IPR027417">
    <property type="entry name" value="P-loop_NTPase"/>
</dbReference>
<evidence type="ECO:0000259" key="4">
    <source>
        <dbReference type="Pfam" id="PF02463"/>
    </source>
</evidence>
<dbReference type="Gene3D" id="3.40.50.300">
    <property type="entry name" value="P-loop containing nucleotide triphosphate hydrolases"/>
    <property type="match status" value="2"/>
</dbReference>
<dbReference type="PANTHER" id="PTHR32114:SF2">
    <property type="entry name" value="ABC TRANSPORTER ABCH.3"/>
    <property type="match status" value="1"/>
</dbReference>
<gene>
    <name evidence="5" type="ORF">GCM10023322_75500</name>
</gene>
<organism evidence="5 6">
    <name type="scientific">Rugosimonospora acidiphila</name>
    <dbReference type="NCBI Taxonomy" id="556531"/>
    <lineage>
        <taxon>Bacteria</taxon>
        <taxon>Bacillati</taxon>
        <taxon>Actinomycetota</taxon>
        <taxon>Actinomycetes</taxon>
        <taxon>Micromonosporales</taxon>
        <taxon>Micromonosporaceae</taxon>
        <taxon>Rugosimonospora</taxon>
    </lineage>
</organism>
<name>A0ABP9SRU9_9ACTN</name>
<comment type="subunit">
    <text evidence="2">Heterodimer of SbcC and SbcD.</text>
</comment>
<dbReference type="RefSeq" id="WP_345638038.1">
    <property type="nucleotide sequence ID" value="NZ_BAABJQ010000038.1"/>
</dbReference>
<accession>A0ABP9SRU9</accession>
<dbReference type="PANTHER" id="PTHR32114">
    <property type="entry name" value="ABC TRANSPORTER ABCH.3"/>
    <property type="match status" value="1"/>
</dbReference>
<keyword evidence="5" id="KW-0067">ATP-binding</keyword>
<evidence type="ECO:0000256" key="2">
    <source>
        <dbReference type="ARBA" id="ARBA00011322"/>
    </source>
</evidence>
<dbReference type="InterPro" id="IPR003395">
    <property type="entry name" value="RecF/RecN/SMC_N"/>
</dbReference>
<evidence type="ECO:0000313" key="5">
    <source>
        <dbReference type="EMBL" id="GAA5199576.1"/>
    </source>
</evidence>
<protein>
    <recommendedName>
        <fullName evidence="3">Nuclease SbcCD subunit C</fullName>
    </recommendedName>
</protein>